<reference evidence="3" key="1">
    <citation type="submission" date="2016-10" db="EMBL/GenBank/DDBJ databases">
        <authorList>
            <person name="Varghese N."/>
        </authorList>
    </citation>
    <scope>NUCLEOTIDE SEQUENCE [LARGE SCALE GENOMIC DNA]</scope>
    <source>
        <strain evidence="3">DSM 17980</strain>
    </source>
</reference>
<dbReference type="Pfam" id="PF11575">
    <property type="entry name" value="FhuF_C"/>
    <property type="match status" value="1"/>
</dbReference>
<dbReference type="GO" id="GO:0051537">
    <property type="term" value="F:2 iron, 2 sulfur cluster binding"/>
    <property type="evidence" value="ECO:0007669"/>
    <property type="project" value="InterPro"/>
</dbReference>
<proteinExistence type="predicted"/>
<keyword evidence="3" id="KW-1185">Reference proteome</keyword>
<accession>A0A1I7JL58</accession>
<dbReference type="AlphaFoldDB" id="A0A1I7JL58"/>
<dbReference type="Proteomes" id="UP000183508">
    <property type="component" value="Unassembled WGS sequence"/>
</dbReference>
<dbReference type="STRING" id="392015.SAMN05421543_110113"/>
<dbReference type="EMBL" id="FPBV01000010">
    <property type="protein sequence ID" value="SFU85887.1"/>
    <property type="molecule type" value="Genomic_DNA"/>
</dbReference>
<dbReference type="RefSeq" id="WP_074952595.1">
    <property type="nucleotide sequence ID" value="NZ_FPBV01000010.1"/>
</dbReference>
<dbReference type="InterPro" id="IPR024726">
    <property type="entry name" value="FhuF_C"/>
</dbReference>
<feature type="domain" description="Ferric siderophore reductase C-terminal" evidence="1">
    <location>
        <begin position="232"/>
        <end position="249"/>
    </location>
</feature>
<evidence type="ECO:0000313" key="2">
    <source>
        <dbReference type="EMBL" id="SFU85887.1"/>
    </source>
</evidence>
<sequence length="269" mass="30550">MSARPAVFSEQLPLQVHTAPFPEDHLVMSVPLTELLTPDGAARFLSVYAQGIRADRLQPAAAFFCAYAGDLAVAQQYMLSVENRVIDVSLPNLTIQIYQDHERHRLSFGLQRWSERPLPTTGPERTLQRSRALSDVYSRTLAPVFHAISAAAHMHLGQLWGQLPARLLYFKGVMLSLARTEPVRDRILEDWNALHDLDPGVFGLRKNPFCVRPRLVEDIADPQKRVPIKSACCLYYQTQGGQYCYTCPRLKPEQREAMRRQCRENLGQP</sequence>
<evidence type="ECO:0000313" key="3">
    <source>
        <dbReference type="Proteomes" id="UP000183508"/>
    </source>
</evidence>
<dbReference type="OrthoDB" id="2819999at2"/>
<name>A0A1I7JL58_9BACL</name>
<organism evidence="2 3">
    <name type="scientific">Alicyclobacillus macrosporangiidus</name>
    <dbReference type="NCBI Taxonomy" id="392015"/>
    <lineage>
        <taxon>Bacteria</taxon>
        <taxon>Bacillati</taxon>
        <taxon>Bacillota</taxon>
        <taxon>Bacilli</taxon>
        <taxon>Bacillales</taxon>
        <taxon>Alicyclobacillaceae</taxon>
        <taxon>Alicyclobacillus</taxon>
    </lineage>
</organism>
<evidence type="ECO:0000259" key="1">
    <source>
        <dbReference type="Pfam" id="PF11575"/>
    </source>
</evidence>
<protein>
    <submittedName>
        <fullName evidence="2">Ferric iron reductase protein FhuF, involved in iron transport</fullName>
    </submittedName>
</protein>
<gene>
    <name evidence="2" type="ORF">SAMN05421543_110113</name>
</gene>